<proteinExistence type="predicted"/>
<accession>L0KPM3</accession>
<dbReference type="AlphaFoldDB" id="L0KPM3"/>
<reference evidence="3" key="1">
    <citation type="submission" date="2012-02" db="EMBL/GenBank/DDBJ databases">
        <title>Complete sequence of Mesorhizobium australicum WSM2073.</title>
        <authorList>
            <person name="Lucas S."/>
            <person name="Han J."/>
            <person name="Lapidus A."/>
            <person name="Cheng J.-F."/>
            <person name="Goodwin L."/>
            <person name="Pitluck S."/>
            <person name="Peters L."/>
            <person name="Gu W."/>
            <person name="Detter J.C."/>
            <person name="Han C."/>
            <person name="Tapia R."/>
            <person name="Land M."/>
            <person name="Hauser L."/>
            <person name="Kyrpides N."/>
            <person name="Ivanova N."/>
            <person name="Pagani I."/>
            <person name="Reeve W.G."/>
            <person name="Howieson J.G."/>
            <person name="Tiwari R.P."/>
            <person name="O'Hara G.W."/>
            <person name="Atkins C.A."/>
            <person name="Ronson C.W."/>
            <person name="Nandasena K.G."/>
            <person name="Woyke T."/>
        </authorList>
    </citation>
    <scope>NUCLEOTIDE SEQUENCE [LARGE SCALE GENOMIC DNA]</scope>
    <source>
        <strain evidence="3">LMG 24608 / HAMBI 3006 / WSM2073</strain>
    </source>
</reference>
<dbReference type="KEGG" id="mam:Mesau_05045"/>
<dbReference type="EMBL" id="CP003358">
    <property type="protein sequence ID" value="AGB47357.1"/>
    <property type="molecule type" value="Genomic_DNA"/>
</dbReference>
<dbReference type="Proteomes" id="UP000010998">
    <property type="component" value="Chromosome"/>
</dbReference>
<dbReference type="STRING" id="754035.Mesau_05045"/>
<organism evidence="2 3">
    <name type="scientific">Mesorhizobium australicum (strain HAMBI 3006 / LMG 24608 / WSM2073)</name>
    <dbReference type="NCBI Taxonomy" id="754035"/>
    <lineage>
        <taxon>Bacteria</taxon>
        <taxon>Pseudomonadati</taxon>
        <taxon>Pseudomonadota</taxon>
        <taxon>Alphaproteobacteria</taxon>
        <taxon>Hyphomicrobiales</taxon>
        <taxon>Phyllobacteriaceae</taxon>
        <taxon>Mesorhizobium</taxon>
    </lineage>
</organism>
<keyword evidence="3" id="KW-1185">Reference proteome</keyword>
<evidence type="ECO:0000313" key="3">
    <source>
        <dbReference type="Proteomes" id="UP000010998"/>
    </source>
</evidence>
<name>L0KPM3_MESAW</name>
<gene>
    <name evidence="2" type="ordered locus">Mesau_05045</name>
</gene>
<protein>
    <submittedName>
        <fullName evidence="2">Uncharacterized protein</fullName>
    </submittedName>
</protein>
<feature type="signal peptide" evidence="1">
    <location>
        <begin position="1"/>
        <end position="18"/>
    </location>
</feature>
<dbReference type="HOGENOM" id="CLU_1794232_0_0_5"/>
<keyword evidence="1" id="KW-0732">Signal</keyword>
<feature type="chain" id="PRO_5003945020" evidence="1">
    <location>
        <begin position="19"/>
        <end position="144"/>
    </location>
</feature>
<evidence type="ECO:0000256" key="1">
    <source>
        <dbReference type="SAM" id="SignalP"/>
    </source>
</evidence>
<evidence type="ECO:0000313" key="2">
    <source>
        <dbReference type="EMBL" id="AGB47357.1"/>
    </source>
</evidence>
<sequence length="144" mass="13939">MFAGSAAFAQAAQCSCLAAIPVSGSVVGQLTNVQGDVRMSQAGGYTGVNGEAPVYSGARIMTGAQASASLVVGTNCAFNVPANVTVQIDPVEGGMCVSFDAPQAAVVPAGSEPGVLPVLLGAGAIGGGAALLLGLQDDDDAVSR</sequence>